<sequence>MLSEAITWAKGTFDGPQGLIAAEWSIKDGHLSISVDVPGGSEAQIRFPDGSTVRTGPGRFQGRRPLCLPQT</sequence>
<evidence type="ECO:0000259" key="2">
    <source>
        <dbReference type="Pfam" id="PF17390"/>
    </source>
</evidence>
<reference evidence="3 4" key="1">
    <citation type="submission" date="2020-03" db="EMBL/GenBank/DDBJ databases">
        <title>Whole genome shotgun sequence of Phytohabitans rumicis NBRC 108638.</title>
        <authorList>
            <person name="Komaki H."/>
            <person name="Tamura T."/>
        </authorList>
    </citation>
    <scope>NUCLEOTIDE SEQUENCE [LARGE SCALE GENOMIC DNA]</scope>
    <source>
        <strain evidence="3 4">NBRC 108638</strain>
    </source>
</reference>
<dbReference type="Proteomes" id="UP000482960">
    <property type="component" value="Unassembled WGS sequence"/>
</dbReference>
<dbReference type="AlphaFoldDB" id="A0A6V8KYU9"/>
<dbReference type="Pfam" id="PF17390">
    <property type="entry name" value="Bac_rhamnosid_C"/>
    <property type="match status" value="1"/>
</dbReference>
<protein>
    <recommendedName>
        <fullName evidence="2">Alpha-L-rhamnosidase C-terminal domain-containing protein</fullName>
    </recommendedName>
</protein>
<keyword evidence="4" id="KW-1185">Reference proteome</keyword>
<comment type="caution">
    <text evidence="3">The sequence shown here is derived from an EMBL/GenBank/DDBJ whole genome shotgun (WGS) entry which is preliminary data.</text>
</comment>
<accession>A0A6V8KYU9</accession>
<gene>
    <name evidence="3" type="ORF">Prum_012630</name>
</gene>
<feature type="region of interest" description="Disordered" evidence="1">
    <location>
        <begin position="44"/>
        <end position="71"/>
    </location>
</feature>
<dbReference type="EMBL" id="BLPG01000001">
    <property type="protein sequence ID" value="GFJ87621.1"/>
    <property type="molecule type" value="Genomic_DNA"/>
</dbReference>
<dbReference type="Gene3D" id="2.60.420.10">
    <property type="entry name" value="Maltose phosphorylase, domain 3"/>
    <property type="match status" value="1"/>
</dbReference>
<evidence type="ECO:0000256" key="1">
    <source>
        <dbReference type="SAM" id="MobiDB-lite"/>
    </source>
</evidence>
<reference evidence="3 4" key="2">
    <citation type="submission" date="2020-03" db="EMBL/GenBank/DDBJ databases">
        <authorList>
            <person name="Ichikawa N."/>
            <person name="Kimura A."/>
            <person name="Kitahashi Y."/>
            <person name="Uohara A."/>
        </authorList>
    </citation>
    <scope>NUCLEOTIDE SEQUENCE [LARGE SCALE GENOMIC DNA]</scope>
    <source>
        <strain evidence="3 4">NBRC 108638</strain>
    </source>
</reference>
<dbReference type="RefSeq" id="WP_218577091.1">
    <property type="nucleotide sequence ID" value="NZ_BLPG01000001.1"/>
</dbReference>
<evidence type="ECO:0000313" key="4">
    <source>
        <dbReference type="Proteomes" id="UP000482960"/>
    </source>
</evidence>
<name>A0A6V8KYU9_9ACTN</name>
<dbReference type="InterPro" id="IPR035398">
    <property type="entry name" value="Bac_rhamnosid_C"/>
</dbReference>
<feature type="domain" description="Alpha-L-rhamnosidase C-terminal" evidence="2">
    <location>
        <begin position="5"/>
        <end position="54"/>
    </location>
</feature>
<organism evidence="3 4">
    <name type="scientific">Phytohabitans rumicis</name>
    <dbReference type="NCBI Taxonomy" id="1076125"/>
    <lineage>
        <taxon>Bacteria</taxon>
        <taxon>Bacillati</taxon>
        <taxon>Actinomycetota</taxon>
        <taxon>Actinomycetes</taxon>
        <taxon>Micromonosporales</taxon>
        <taxon>Micromonosporaceae</taxon>
    </lineage>
</organism>
<evidence type="ECO:0000313" key="3">
    <source>
        <dbReference type="EMBL" id="GFJ87621.1"/>
    </source>
</evidence>
<proteinExistence type="predicted"/>